<accession>A0AAP3CRX6</accession>
<dbReference type="Proteomes" id="UP001075387">
    <property type="component" value="Unassembled WGS sequence"/>
</dbReference>
<proteinExistence type="predicted"/>
<dbReference type="InterPro" id="IPR025234">
    <property type="entry name" value="YjzH-like"/>
</dbReference>
<dbReference type="AlphaFoldDB" id="A0AAP3CRX6"/>
<dbReference type="EMBL" id="JALAQA010000005">
    <property type="protein sequence ID" value="MCY8510302.1"/>
    <property type="molecule type" value="Genomic_DNA"/>
</dbReference>
<dbReference type="Pfam" id="PF13783">
    <property type="entry name" value="DUF4177"/>
    <property type="match status" value="1"/>
</dbReference>
<name>A0AAP3CRX6_BACMO</name>
<protein>
    <submittedName>
        <fullName evidence="1">DUF4177 domain-containing protein</fullName>
    </submittedName>
</protein>
<evidence type="ECO:0000313" key="1">
    <source>
        <dbReference type="EMBL" id="MCY8510302.1"/>
    </source>
</evidence>
<gene>
    <name evidence="1" type="ORF">MOD07_12135</name>
</gene>
<reference evidence="1" key="1">
    <citation type="submission" date="2022-02" db="EMBL/GenBank/DDBJ databases">
        <title>Crop Bioprotection Bacillus Genome Sequencing.</title>
        <authorList>
            <person name="Dunlap C."/>
        </authorList>
    </citation>
    <scope>NUCLEOTIDE SEQUENCE</scope>
    <source>
        <strain evidence="1">CK3O2B-54A</strain>
    </source>
</reference>
<sequence>MKEYEFVRVELSTMRRRPKEDYQQIIRDYAQRGWKFIQIFAPSIDGYGAAAYFEMIFEREVEDA</sequence>
<dbReference type="RefSeq" id="WP_268446494.1">
    <property type="nucleotide sequence ID" value="NZ_JALANC010000001.1"/>
</dbReference>
<organism evidence="1 2">
    <name type="scientific">Bacillus mojavensis</name>
    <dbReference type="NCBI Taxonomy" id="72360"/>
    <lineage>
        <taxon>Bacteria</taxon>
        <taxon>Bacillati</taxon>
        <taxon>Bacillota</taxon>
        <taxon>Bacilli</taxon>
        <taxon>Bacillales</taxon>
        <taxon>Bacillaceae</taxon>
        <taxon>Bacillus</taxon>
    </lineage>
</organism>
<comment type="caution">
    <text evidence="1">The sequence shown here is derived from an EMBL/GenBank/DDBJ whole genome shotgun (WGS) entry which is preliminary data.</text>
</comment>
<evidence type="ECO:0000313" key="2">
    <source>
        <dbReference type="Proteomes" id="UP001075387"/>
    </source>
</evidence>